<keyword evidence="2 5" id="KW-0238">DNA-binding</keyword>
<sequence length="335" mass="36385">MKQLQSGRPKMADVARMAGVSVTTVSRFYNEPDAVSEKIRARIAEAAQALSYVPNVMAGSLAATRSKMVAVVVPTLNNSVFALMLEEMSSVLNRRGYQVMLASNDYSIEREEELVKSLLSWSPAGIVLVGRHHSRGTLKVLLEDGLPVVEVGEYLDGAIDSNIGFSHRDVGRRVARHFANLGVRRLGLVLVALPGDRRAADRGAGFRDIAREDGLHLEEFTVPERASSKVGATAFGELMSRADAPQAIFFSNDMLCLGALFEAVRLGIRVPDDVRLCGYGDFDFATTTSPSLSSVRPPDREIGRRAGELLLERFRGEGAPVSIDLGFEHIVRASG</sequence>
<dbReference type="PANTHER" id="PTHR30146">
    <property type="entry name" value="LACI-RELATED TRANSCRIPTIONAL REPRESSOR"/>
    <property type="match status" value="1"/>
</dbReference>
<dbReference type="InterPro" id="IPR010982">
    <property type="entry name" value="Lambda_DNA-bd_dom_sf"/>
</dbReference>
<dbReference type="SUPFAM" id="SSF47413">
    <property type="entry name" value="lambda repressor-like DNA-binding domains"/>
    <property type="match status" value="1"/>
</dbReference>
<evidence type="ECO:0000256" key="3">
    <source>
        <dbReference type="ARBA" id="ARBA00023163"/>
    </source>
</evidence>
<dbReference type="Gene3D" id="1.10.260.40">
    <property type="entry name" value="lambda repressor-like DNA-binding domains"/>
    <property type="match status" value="1"/>
</dbReference>
<keyword evidence="3" id="KW-0804">Transcription</keyword>
<organism evidence="5 6">
    <name type="scientific">Neorhizobium phenanthreniclasticum</name>
    <dbReference type="NCBI Taxonomy" id="3157917"/>
    <lineage>
        <taxon>Bacteria</taxon>
        <taxon>Pseudomonadati</taxon>
        <taxon>Pseudomonadota</taxon>
        <taxon>Alphaproteobacteria</taxon>
        <taxon>Hyphomicrobiales</taxon>
        <taxon>Rhizobiaceae</taxon>
        <taxon>Rhizobium/Agrobacterium group</taxon>
        <taxon>Neorhizobium</taxon>
    </lineage>
</organism>
<dbReference type="EMBL" id="JBEAAL010000025">
    <property type="protein sequence ID" value="MEQ1408323.1"/>
    <property type="molecule type" value="Genomic_DNA"/>
</dbReference>
<evidence type="ECO:0000259" key="4">
    <source>
        <dbReference type="PROSITE" id="PS50932"/>
    </source>
</evidence>
<feature type="domain" description="HTH lacI-type" evidence="4">
    <location>
        <begin position="9"/>
        <end position="63"/>
    </location>
</feature>
<evidence type="ECO:0000256" key="2">
    <source>
        <dbReference type="ARBA" id="ARBA00023125"/>
    </source>
</evidence>
<keyword evidence="6" id="KW-1185">Reference proteome</keyword>
<accession>A0ABV0M8W1</accession>
<dbReference type="InterPro" id="IPR046335">
    <property type="entry name" value="LacI/GalR-like_sensor"/>
</dbReference>
<dbReference type="CDD" id="cd01392">
    <property type="entry name" value="HTH_LacI"/>
    <property type="match status" value="1"/>
</dbReference>
<dbReference type="GO" id="GO:0003677">
    <property type="term" value="F:DNA binding"/>
    <property type="evidence" value="ECO:0007669"/>
    <property type="project" value="UniProtKB-KW"/>
</dbReference>
<dbReference type="PANTHER" id="PTHR30146:SF33">
    <property type="entry name" value="TRANSCRIPTIONAL REGULATOR"/>
    <property type="match status" value="1"/>
</dbReference>
<evidence type="ECO:0000313" key="6">
    <source>
        <dbReference type="Proteomes" id="UP001496627"/>
    </source>
</evidence>
<dbReference type="Proteomes" id="UP001496627">
    <property type="component" value="Unassembled WGS sequence"/>
</dbReference>
<dbReference type="Pfam" id="PF13377">
    <property type="entry name" value="Peripla_BP_3"/>
    <property type="match status" value="1"/>
</dbReference>
<evidence type="ECO:0000313" key="5">
    <source>
        <dbReference type="EMBL" id="MEQ1408323.1"/>
    </source>
</evidence>
<dbReference type="InterPro" id="IPR000843">
    <property type="entry name" value="HTH_LacI"/>
</dbReference>
<reference evidence="5 6" key="1">
    <citation type="submission" date="2024-05" db="EMBL/GenBank/DDBJ databases">
        <title>Neorhizobium sp. Rsf11, a plant growth promoting and heavy metal resistant PAH-degrader.</title>
        <authorList>
            <person name="Golubev S.N."/>
            <person name="Muratova A.Y."/>
            <person name="Markelova M.I."/>
        </authorList>
    </citation>
    <scope>NUCLEOTIDE SEQUENCE [LARGE SCALE GENOMIC DNA]</scope>
    <source>
        <strain evidence="5 6">Rsf11</strain>
    </source>
</reference>
<proteinExistence type="predicted"/>
<dbReference type="Gene3D" id="3.40.50.2300">
    <property type="match status" value="2"/>
</dbReference>
<dbReference type="InterPro" id="IPR028082">
    <property type="entry name" value="Peripla_BP_I"/>
</dbReference>
<comment type="caution">
    <text evidence="5">The sequence shown here is derived from an EMBL/GenBank/DDBJ whole genome shotgun (WGS) entry which is preliminary data.</text>
</comment>
<protein>
    <submittedName>
        <fullName evidence="5">LacI family DNA-binding transcriptional regulator</fullName>
    </submittedName>
</protein>
<dbReference type="PROSITE" id="PS50932">
    <property type="entry name" value="HTH_LACI_2"/>
    <property type="match status" value="1"/>
</dbReference>
<gene>
    <name evidence="5" type="ORF">ABK249_25660</name>
</gene>
<dbReference type="SUPFAM" id="SSF53822">
    <property type="entry name" value="Periplasmic binding protein-like I"/>
    <property type="match status" value="1"/>
</dbReference>
<dbReference type="CDD" id="cd01575">
    <property type="entry name" value="PBP1_GntR"/>
    <property type="match status" value="1"/>
</dbReference>
<dbReference type="RefSeq" id="WP_227705850.1">
    <property type="nucleotide sequence ID" value="NZ_JBEAAL010000025.1"/>
</dbReference>
<name>A0ABV0M8W1_9HYPH</name>
<dbReference type="SMART" id="SM00354">
    <property type="entry name" value="HTH_LACI"/>
    <property type="match status" value="1"/>
</dbReference>
<dbReference type="Pfam" id="PF00356">
    <property type="entry name" value="LacI"/>
    <property type="match status" value="1"/>
</dbReference>
<evidence type="ECO:0000256" key="1">
    <source>
        <dbReference type="ARBA" id="ARBA00023015"/>
    </source>
</evidence>
<keyword evidence="1" id="KW-0805">Transcription regulation</keyword>